<reference evidence="3" key="1">
    <citation type="submission" date="2019-10" db="EMBL/GenBank/DDBJ databases">
        <title>Nonomuraea sp. nov., isolated from Phyllanthus amarus.</title>
        <authorList>
            <person name="Klykleung N."/>
            <person name="Tanasupawat S."/>
        </authorList>
    </citation>
    <scope>NUCLEOTIDE SEQUENCE [LARGE SCALE GENOMIC DNA]</scope>
    <source>
        <strain evidence="3">3MP-10</strain>
    </source>
</reference>
<evidence type="ECO:0000313" key="3">
    <source>
        <dbReference type="EMBL" id="KAB8162257.1"/>
    </source>
</evidence>
<keyword evidence="4" id="KW-1185">Reference proteome</keyword>
<dbReference type="Pfam" id="PF13649">
    <property type="entry name" value="Methyltransf_25"/>
    <property type="match status" value="1"/>
</dbReference>
<dbReference type="PANTHER" id="PTHR42912">
    <property type="entry name" value="METHYLTRANSFERASE"/>
    <property type="match status" value="1"/>
</dbReference>
<keyword evidence="3" id="KW-0489">Methyltransferase</keyword>
<name>A0A5N6A0G9_9ACTN</name>
<evidence type="ECO:0000256" key="1">
    <source>
        <dbReference type="SAM" id="MobiDB-lite"/>
    </source>
</evidence>
<dbReference type="OrthoDB" id="9805171at2"/>
<dbReference type="RefSeq" id="WP_139671582.1">
    <property type="nucleotide sequence ID" value="NZ_VDLY02000015.1"/>
</dbReference>
<feature type="domain" description="Methyltransferase" evidence="2">
    <location>
        <begin position="67"/>
        <end position="158"/>
    </location>
</feature>
<sequence>MFRRDSPPPPPAESRPPHTDRTRAAYDTVAEDYARLLARDLDRRPLERALLGAFAELVQRGGGGLPVADLGCGPGRITGHLHGLGVVGMFGIDLSPEMVAVARRAHPGLRFEVGAMHDLDLANGSLGGVVAWYSTVHTPPEELLAIFAEFHRVLAPGGRLIHAFKVGDRRHRLEHGYVHAVDLDVYWFPVDRVIALLTEAGLTVDAHLVREPDEDERPARGRGQQGYVLAHRPEAA</sequence>
<dbReference type="SUPFAM" id="SSF53335">
    <property type="entry name" value="S-adenosyl-L-methionine-dependent methyltransferases"/>
    <property type="match status" value="1"/>
</dbReference>
<dbReference type="InterPro" id="IPR050508">
    <property type="entry name" value="Methyltransf_Superfamily"/>
</dbReference>
<dbReference type="Gene3D" id="3.40.50.150">
    <property type="entry name" value="Vaccinia Virus protein VP39"/>
    <property type="match status" value="1"/>
</dbReference>
<dbReference type="GO" id="GO:0008168">
    <property type="term" value="F:methyltransferase activity"/>
    <property type="evidence" value="ECO:0007669"/>
    <property type="project" value="UniProtKB-KW"/>
</dbReference>
<evidence type="ECO:0000259" key="2">
    <source>
        <dbReference type="Pfam" id="PF13649"/>
    </source>
</evidence>
<dbReference type="Proteomes" id="UP000314251">
    <property type="component" value="Unassembled WGS sequence"/>
</dbReference>
<comment type="caution">
    <text evidence="3">The sequence shown here is derived from an EMBL/GenBank/DDBJ whole genome shotgun (WGS) entry which is preliminary data.</text>
</comment>
<protein>
    <submittedName>
        <fullName evidence="3">Methyltransferase domain-containing protein</fullName>
    </submittedName>
</protein>
<feature type="region of interest" description="Disordered" evidence="1">
    <location>
        <begin position="212"/>
        <end position="236"/>
    </location>
</feature>
<dbReference type="InterPro" id="IPR029063">
    <property type="entry name" value="SAM-dependent_MTases_sf"/>
</dbReference>
<dbReference type="CDD" id="cd02440">
    <property type="entry name" value="AdoMet_MTases"/>
    <property type="match status" value="1"/>
</dbReference>
<accession>A0A5N6A0G9</accession>
<organism evidence="3 4">
    <name type="scientific">Streptomyces mimosae</name>
    <dbReference type="NCBI Taxonomy" id="2586635"/>
    <lineage>
        <taxon>Bacteria</taxon>
        <taxon>Bacillati</taxon>
        <taxon>Actinomycetota</taxon>
        <taxon>Actinomycetes</taxon>
        <taxon>Kitasatosporales</taxon>
        <taxon>Streptomycetaceae</taxon>
        <taxon>Streptomyces</taxon>
    </lineage>
</organism>
<evidence type="ECO:0000313" key="4">
    <source>
        <dbReference type="Proteomes" id="UP000314251"/>
    </source>
</evidence>
<proteinExistence type="predicted"/>
<feature type="region of interest" description="Disordered" evidence="1">
    <location>
        <begin position="1"/>
        <end position="22"/>
    </location>
</feature>
<dbReference type="InterPro" id="IPR041698">
    <property type="entry name" value="Methyltransf_25"/>
</dbReference>
<dbReference type="EMBL" id="VDLY02000015">
    <property type="protein sequence ID" value="KAB8162257.1"/>
    <property type="molecule type" value="Genomic_DNA"/>
</dbReference>
<gene>
    <name evidence="3" type="ORF">FH607_022490</name>
</gene>
<dbReference type="GO" id="GO:0032259">
    <property type="term" value="P:methylation"/>
    <property type="evidence" value="ECO:0007669"/>
    <property type="project" value="UniProtKB-KW"/>
</dbReference>
<dbReference type="AlphaFoldDB" id="A0A5N6A0G9"/>
<keyword evidence="3" id="KW-0808">Transferase</keyword>